<reference evidence="3 4" key="1">
    <citation type="journal article" date="2018" name="Nat. Ecol. Evol.">
        <title>Genomic signatures of mitonuclear coevolution across populations of Tigriopus californicus.</title>
        <authorList>
            <person name="Barreto F.S."/>
            <person name="Watson E.T."/>
            <person name="Lima T.G."/>
            <person name="Willett C.S."/>
            <person name="Edmands S."/>
            <person name="Li W."/>
            <person name="Burton R.S."/>
        </authorList>
    </citation>
    <scope>NUCLEOTIDE SEQUENCE [LARGE SCALE GENOMIC DNA]</scope>
    <source>
        <strain evidence="3 4">San Diego</strain>
    </source>
</reference>
<feature type="region of interest" description="Disordered" evidence="1">
    <location>
        <begin position="279"/>
        <end position="316"/>
    </location>
</feature>
<accession>A0A553NQB5</accession>
<feature type="transmembrane region" description="Helical" evidence="2">
    <location>
        <begin position="68"/>
        <end position="88"/>
    </location>
</feature>
<feature type="region of interest" description="Disordered" evidence="1">
    <location>
        <begin position="230"/>
        <end position="266"/>
    </location>
</feature>
<organism evidence="3 4">
    <name type="scientific">Tigriopus californicus</name>
    <name type="common">Marine copepod</name>
    <dbReference type="NCBI Taxonomy" id="6832"/>
    <lineage>
        <taxon>Eukaryota</taxon>
        <taxon>Metazoa</taxon>
        <taxon>Ecdysozoa</taxon>
        <taxon>Arthropoda</taxon>
        <taxon>Crustacea</taxon>
        <taxon>Multicrustacea</taxon>
        <taxon>Hexanauplia</taxon>
        <taxon>Copepoda</taxon>
        <taxon>Harpacticoida</taxon>
        <taxon>Harpacticidae</taxon>
        <taxon>Tigriopus</taxon>
    </lineage>
</organism>
<proteinExistence type="predicted"/>
<keyword evidence="2" id="KW-1133">Transmembrane helix</keyword>
<dbReference type="Proteomes" id="UP000318571">
    <property type="component" value="Chromosome 4"/>
</dbReference>
<evidence type="ECO:0000256" key="2">
    <source>
        <dbReference type="SAM" id="Phobius"/>
    </source>
</evidence>
<feature type="compositionally biased region" description="Polar residues" evidence="1">
    <location>
        <begin position="235"/>
        <end position="244"/>
    </location>
</feature>
<keyword evidence="2" id="KW-0472">Membrane</keyword>
<feature type="compositionally biased region" description="Basic and acidic residues" evidence="1">
    <location>
        <begin position="283"/>
        <end position="313"/>
    </location>
</feature>
<protein>
    <recommendedName>
        <fullName evidence="5">Transmembrane protein</fullName>
    </recommendedName>
</protein>
<keyword evidence="4" id="KW-1185">Reference proteome</keyword>
<sequence length="446" mass="48786">MSGYWSLFYEDQNTWSQALSDVCSTIVNYGVEIPWCVCHTSSSLIQVVSESMAVFFLSLSAVTGADEWWTIEWTVASMLITLELPIIIKRAHRNWLALVSQVCFLITGLCWMGCFLEVAAGIQGGVVFGGRLFYPALFLLGIALGGVVHTLNLINAEIYGFGPFEADNKDARVMKPLRAFCKLLSYEALMMFSLATFGLPKIEAETSPLPWLCLFPLISIGKEASEYLTEPEASNVHSQTNGSVSKDKSETDSSPHESTEKDVVAKTAADTVKKMADATVKATETKSKENPTKKTTDSSNAKIDETKGPEKGSTDTTAIIEANDESPVPKVSVISKMLAAFYSGCHVVCSGLMCLMGRIRSLPWECITTIILGLGTHITSAYIFWTLTNDIVAWILPMVLILTPLSLAKFGANIAKNKRTLVMDMTTCGVAVGQYYLYKSNIIQAY</sequence>
<feature type="compositionally biased region" description="Basic and acidic residues" evidence="1">
    <location>
        <begin position="245"/>
        <end position="264"/>
    </location>
</feature>
<comment type="caution">
    <text evidence="3">The sequence shown here is derived from an EMBL/GenBank/DDBJ whole genome shotgun (WGS) entry which is preliminary data.</text>
</comment>
<feature type="transmembrane region" description="Helical" evidence="2">
    <location>
        <begin position="132"/>
        <end position="154"/>
    </location>
</feature>
<evidence type="ECO:0000313" key="3">
    <source>
        <dbReference type="EMBL" id="TRY67633.1"/>
    </source>
</evidence>
<evidence type="ECO:0008006" key="5">
    <source>
        <dbReference type="Google" id="ProtNLM"/>
    </source>
</evidence>
<feature type="transmembrane region" description="Helical" evidence="2">
    <location>
        <begin position="362"/>
        <end position="385"/>
    </location>
</feature>
<evidence type="ECO:0000256" key="1">
    <source>
        <dbReference type="SAM" id="MobiDB-lite"/>
    </source>
</evidence>
<dbReference type="AlphaFoldDB" id="A0A553NQB5"/>
<feature type="transmembrane region" description="Helical" evidence="2">
    <location>
        <begin position="95"/>
        <end position="120"/>
    </location>
</feature>
<feature type="transmembrane region" description="Helical" evidence="2">
    <location>
        <begin position="391"/>
        <end position="408"/>
    </location>
</feature>
<keyword evidence="2" id="KW-0812">Transmembrane</keyword>
<dbReference type="EMBL" id="VCGU01000011">
    <property type="protein sequence ID" value="TRY67633.1"/>
    <property type="molecule type" value="Genomic_DNA"/>
</dbReference>
<gene>
    <name evidence="3" type="ORF">TCAL_14682</name>
</gene>
<name>A0A553NQB5_TIGCA</name>
<evidence type="ECO:0000313" key="4">
    <source>
        <dbReference type="Proteomes" id="UP000318571"/>
    </source>
</evidence>